<sequence>MELSELQSLWIENDKKISDSIRLNKEILRRMLMSKPEKRFNWIKIKAEISLFSPIILFLVLLVTDIQFRLTANFYIGLGLFAMIYVTNYVWGIRYFLLIRKIDFSGAILSLKKEIAELEKYKIKITRISYMLMPFAILGIFLMLIQKPIYTAESIVMLALIVLVYISSIYYTFKYSIYERFRKLNKEIAEIEELEKE</sequence>
<keyword evidence="1" id="KW-0472">Membrane</keyword>
<feature type="transmembrane region" description="Helical" evidence="1">
    <location>
        <begin position="74"/>
        <end position="91"/>
    </location>
</feature>
<dbReference type="Proteomes" id="UP000184509">
    <property type="component" value="Unassembled WGS sequence"/>
</dbReference>
<keyword evidence="1" id="KW-0812">Transmembrane</keyword>
<feature type="transmembrane region" description="Helical" evidence="1">
    <location>
        <begin position="155"/>
        <end position="173"/>
    </location>
</feature>
<evidence type="ECO:0000313" key="2">
    <source>
        <dbReference type="EMBL" id="SHF47302.1"/>
    </source>
</evidence>
<protein>
    <submittedName>
        <fullName evidence="2">Uncharacterized protein</fullName>
    </submittedName>
</protein>
<dbReference type="RefSeq" id="WP_073401616.1">
    <property type="nucleotide sequence ID" value="NZ_FQTV01000009.1"/>
</dbReference>
<organism evidence="2 3">
    <name type="scientific">Bacteroides luti</name>
    <dbReference type="NCBI Taxonomy" id="1297750"/>
    <lineage>
        <taxon>Bacteria</taxon>
        <taxon>Pseudomonadati</taxon>
        <taxon>Bacteroidota</taxon>
        <taxon>Bacteroidia</taxon>
        <taxon>Bacteroidales</taxon>
        <taxon>Bacteroidaceae</taxon>
        <taxon>Bacteroides</taxon>
    </lineage>
</organism>
<dbReference type="AlphaFoldDB" id="A0A1M5BYJ3"/>
<dbReference type="OrthoDB" id="1092727at2"/>
<keyword evidence="1" id="KW-1133">Transmembrane helix</keyword>
<dbReference type="EMBL" id="FQTV01000009">
    <property type="protein sequence ID" value="SHF47302.1"/>
    <property type="molecule type" value="Genomic_DNA"/>
</dbReference>
<gene>
    <name evidence="2" type="ORF">SAMN05444405_10931</name>
</gene>
<keyword evidence="3" id="KW-1185">Reference proteome</keyword>
<reference evidence="2 3" key="1">
    <citation type="submission" date="2016-11" db="EMBL/GenBank/DDBJ databases">
        <authorList>
            <person name="Jaros S."/>
            <person name="Januszkiewicz K."/>
            <person name="Wedrychowicz H."/>
        </authorList>
    </citation>
    <scope>NUCLEOTIDE SEQUENCE [LARGE SCALE GENOMIC DNA]</scope>
    <source>
        <strain evidence="2 3">DSM 26991</strain>
    </source>
</reference>
<evidence type="ECO:0000256" key="1">
    <source>
        <dbReference type="SAM" id="Phobius"/>
    </source>
</evidence>
<name>A0A1M5BYJ3_9BACE</name>
<feature type="transmembrane region" description="Helical" evidence="1">
    <location>
        <begin position="49"/>
        <end position="68"/>
    </location>
</feature>
<proteinExistence type="predicted"/>
<evidence type="ECO:0000313" key="3">
    <source>
        <dbReference type="Proteomes" id="UP000184509"/>
    </source>
</evidence>
<accession>A0A1M5BYJ3</accession>
<feature type="transmembrane region" description="Helical" evidence="1">
    <location>
        <begin position="128"/>
        <end position="149"/>
    </location>
</feature>